<accession>A0ABY0TJZ4</accession>
<proteinExistence type="predicted"/>
<feature type="transmembrane region" description="Helical" evidence="1">
    <location>
        <begin position="69"/>
        <end position="86"/>
    </location>
</feature>
<protein>
    <submittedName>
        <fullName evidence="2">Uncharacterized protein</fullName>
    </submittedName>
</protein>
<gene>
    <name evidence="2" type="ORF">SAMN05216402_2973</name>
</gene>
<sequence length="160" mass="18375">MKNSEQLLKELHERSIKEDHEKRISTIITMMASLYDKSAAYTNIIMAVGYAGFFTVWSNMKVYMSAFDMRISSLCMLTSVVVFVMWEVTKMIYSARELHLLQDVLNAPAENFSSLLIAKQHQINVSHVCLMKAWPIMLFFTIFPALTATSILIFSFVMNL</sequence>
<feature type="transmembrane region" description="Helical" evidence="1">
    <location>
        <begin position="136"/>
        <end position="158"/>
    </location>
</feature>
<reference evidence="2 3" key="1">
    <citation type="submission" date="2016-10" db="EMBL/GenBank/DDBJ databases">
        <authorList>
            <person name="Varghese N."/>
            <person name="Submissions S."/>
        </authorList>
    </citation>
    <scope>NUCLEOTIDE SEQUENCE [LARGE SCALE GENOMIC DNA]</scope>
    <source>
        <strain evidence="2 3">Nl1</strain>
    </source>
</reference>
<evidence type="ECO:0000313" key="3">
    <source>
        <dbReference type="Proteomes" id="UP000183471"/>
    </source>
</evidence>
<evidence type="ECO:0000313" key="2">
    <source>
        <dbReference type="EMBL" id="SDQ95432.1"/>
    </source>
</evidence>
<evidence type="ECO:0000256" key="1">
    <source>
        <dbReference type="SAM" id="Phobius"/>
    </source>
</evidence>
<dbReference type="EMBL" id="FNKY01000001">
    <property type="protein sequence ID" value="SDQ95432.1"/>
    <property type="molecule type" value="Genomic_DNA"/>
</dbReference>
<organism evidence="2 3">
    <name type="scientific">Nitrosospira multiformis</name>
    <dbReference type="NCBI Taxonomy" id="1231"/>
    <lineage>
        <taxon>Bacteria</taxon>
        <taxon>Pseudomonadati</taxon>
        <taxon>Pseudomonadota</taxon>
        <taxon>Betaproteobacteria</taxon>
        <taxon>Nitrosomonadales</taxon>
        <taxon>Nitrosomonadaceae</taxon>
        <taxon>Nitrosospira</taxon>
    </lineage>
</organism>
<dbReference type="Proteomes" id="UP000183471">
    <property type="component" value="Unassembled WGS sequence"/>
</dbReference>
<keyword evidence="3" id="KW-1185">Reference proteome</keyword>
<comment type="caution">
    <text evidence="2">The sequence shown here is derived from an EMBL/GenBank/DDBJ whole genome shotgun (WGS) entry which is preliminary data.</text>
</comment>
<keyword evidence="1" id="KW-1133">Transmembrane helix</keyword>
<keyword evidence="1" id="KW-0472">Membrane</keyword>
<feature type="transmembrane region" description="Helical" evidence="1">
    <location>
        <begin position="39"/>
        <end position="57"/>
    </location>
</feature>
<dbReference type="RefSeq" id="WP_074633829.1">
    <property type="nucleotide sequence ID" value="NZ_FNKY01000001.1"/>
</dbReference>
<name>A0ABY0TJZ4_9PROT</name>
<keyword evidence="1" id="KW-0812">Transmembrane</keyword>